<evidence type="ECO:0000256" key="2">
    <source>
        <dbReference type="ARBA" id="ARBA00023002"/>
    </source>
</evidence>
<dbReference type="Pfam" id="PF00107">
    <property type="entry name" value="ADH_zinc_N"/>
    <property type="match status" value="1"/>
</dbReference>
<proteinExistence type="predicted"/>
<evidence type="ECO:0000313" key="4">
    <source>
        <dbReference type="EMBL" id="ACB73461.1"/>
    </source>
</evidence>
<evidence type="ECO:0000259" key="3">
    <source>
        <dbReference type="SMART" id="SM00829"/>
    </source>
</evidence>
<dbReference type="InterPro" id="IPR013149">
    <property type="entry name" value="ADH-like_C"/>
</dbReference>
<dbReference type="NCBIfam" id="TIGR02824">
    <property type="entry name" value="quinone_pig3"/>
    <property type="match status" value="1"/>
</dbReference>
<dbReference type="GO" id="GO:0016651">
    <property type="term" value="F:oxidoreductase activity, acting on NAD(P)H"/>
    <property type="evidence" value="ECO:0007669"/>
    <property type="project" value="TreeGrafter"/>
</dbReference>
<dbReference type="AlphaFoldDB" id="B1ZN92"/>
<dbReference type="InterPro" id="IPR011032">
    <property type="entry name" value="GroES-like_sf"/>
</dbReference>
<keyword evidence="2" id="KW-0560">Oxidoreductase</keyword>
<dbReference type="InterPro" id="IPR013154">
    <property type="entry name" value="ADH-like_N"/>
</dbReference>
<dbReference type="Gene3D" id="3.90.180.10">
    <property type="entry name" value="Medium-chain alcohol dehydrogenases, catalytic domain"/>
    <property type="match status" value="1"/>
</dbReference>
<evidence type="ECO:0000256" key="1">
    <source>
        <dbReference type="ARBA" id="ARBA00022857"/>
    </source>
</evidence>
<dbReference type="eggNOG" id="COG0604">
    <property type="taxonomic scope" value="Bacteria"/>
</dbReference>
<keyword evidence="1" id="KW-0521">NADP</keyword>
<dbReference type="KEGG" id="ote:Oter_0170"/>
<dbReference type="STRING" id="452637.Oter_0170"/>
<protein>
    <submittedName>
        <fullName evidence="4">NAD(P)H quinone oxidoreductase, PIG3 family</fullName>
    </submittedName>
</protein>
<keyword evidence="5" id="KW-1185">Reference proteome</keyword>
<accession>B1ZN92</accession>
<dbReference type="Pfam" id="PF08240">
    <property type="entry name" value="ADH_N"/>
    <property type="match status" value="1"/>
</dbReference>
<gene>
    <name evidence="4" type="ordered locus">Oter_0170</name>
</gene>
<dbReference type="SUPFAM" id="SSF50129">
    <property type="entry name" value="GroES-like"/>
    <property type="match status" value="1"/>
</dbReference>
<dbReference type="RefSeq" id="WP_012372999.1">
    <property type="nucleotide sequence ID" value="NC_010571.1"/>
</dbReference>
<dbReference type="Gene3D" id="3.40.50.720">
    <property type="entry name" value="NAD(P)-binding Rossmann-like Domain"/>
    <property type="match status" value="1"/>
</dbReference>
<dbReference type="GO" id="GO:0070402">
    <property type="term" value="F:NADPH binding"/>
    <property type="evidence" value="ECO:0007669"/>
    <property type="project" value="TreeGrafter"/>
</dbReference>
<dbReference type="InterPro" id="IPR036291">
    <property type="entry name" value="NAD(P)-bd_dom_sf"/>
</dbReference>
<organism evidence="4 5">
    <name type="scientific">Opitutus terrae (strain DSM 11246 / JCM 15787 / PB90-1)</name>
    <dbReference type="NCBI Taxonomy" id="452637"/>
    <lineage>
        <taxon>Bacteria</taxon>
        <taxon>Pseudomonadati</taxon>
        <taxon>Verrucomicrobiota</taxon>
        <taxon>Opitutia</taxon>
        <taxon>Opitutales</taxon>
        <taxon>Opitutaceae</taxon>
        <taxon>Opitutus</taxon>
    </lineage>
</organism>
<reference evidence="4 5" key="1">
    <citation type="journal article" date="2011" name="J. Bacteriol.">
        <title>Genome sequence of the verrucomicrobium Opitutus terrae PB90-1, an abundant inhabitant of rice paddy soil ecosystems.</title>
        <authorList>
            <person name="van Passel M.W."/>
            <person name="Kant R."/>
            <person name="Palva A."/>
            <person name="Copeland A."/>
            <person name="Lucas S."/>
            <person name="Lapidus A."/>
            <person name="Glavina del Rio T."/>
            <person name="Pitluck S."/>
            <person name="Goltsman E."/>
            <person name="Clum A."/>
            <person name="Sun H."/>
            <person name="Schmutz J."/>
            <person name="Larimer F.W."/>
            <person name="Land M.L."/>
            <person name="Hauser L."/>
            <person name="Kyrpides N."/>
            <person name="Mikhailova N."/>
            <person name="Richardson P.P."/>
            <person name="Janssen P.H."/>
            <person name="de Vos W.M."/>
            <person name="Smidt H."/>
        </authorList>
    </citation>
    <scope>NUCLEOTIDE SEQUENCE [LARGE SCALE GENOMIC DNA]</scope>
    <source>
        <strain evidence="5">DSM 11246 / JCM 15787 / PB90-1</strain>
    </source>
</reference>
<feature type="domain" description="Enoyl reductase (ER)" evidence="3">
    <location>
        <begin position="10"/>
        <end position="320"/>
    </location>
</feature>
<sequence>MKAVVISQPGAPEVLTVAERPTPTIGDEDVLIRVQAAGVNRADVIQRKGHYPAPAGVAADIPGLEVAGLVEACGAKVTRWQVGDPVCALLAGGGYAEFVAVDAGHCLPVPKGWSFTDAAALPEALFTVWSNVFQRGRLQRGETFLVHGGTSGIGMAAVQLAKAQGARVFATAGTDEKCRACEVVGAERCINYRTEDFAAALKDEGVDVILDMIGGDYVAKNLKLLRPEGRLVFINAAKGAKVEVNLLQVMSQRLTITGSTLRSRERTFKAALAAEIELEVWPLLASGQFRANVFKVFALADAAEAHRLMESSQHIGKLVLAL</sequence>
<name>B1ZN92_OPITP</name>
<dbReference type="EMBL" id="CP001032">
    <property type="protein sequence ID" value="ACB73461.1"/>
    <property type="molecule type" value="Genomic_DNA"/>
</dbReference>
<dbReference type="PANTHER" id="PTHR48106:SF8">
    <property type="entry name" value="OS02G0805600 PROTEIN"/>
    <property type="match status" value="1"/>
</dbReference>
<dbReference type="HOGENOM" id="CLU_026673_3_4_0"/>
<dbReference type="CDD" id="cd05276">
    <property type="entry name" value="p53_inducible_oxidoreductase"/>
    <property type="match status" value="1"/>
</dbReference>
<evidence type="ECO:0000313" key="5">
    <source>
        <dbReference type="Proteomes" id="UP000007013"/>
    </source>
</evidence>
<dbReference type="PANTHER" id="PTHR48106">
    <property type="entry name" value="QUINONE OXIDOREDUCTASE PIG3-RELATED"/>
    <property type="match status" value="1"/>
</dbReference>
<dbReference type="OrthoDB" id="9792162at2"/>
<dbReference type="InterPro" id="IPR020843">
    <property type="entry name" value="ER"/>
</dbReference>
<dbReference type="InterPro" id="IPR014189">
    <property type="entry name" value="Quinone_OxRdtase_PIG3"/>
</dbReference>
<dbReference type="Proteomes" id="UP000007013">
    <property type="component" value="Chromosome"/>
</dbReference>
<dbReference type="SUPFAM" id="SSF51735">
    <property type="entry name" value="NAD(P)-binding Rossmann-fold domains"/>
    <property type="match status" value="1"/>
</dbReference>
<dbReference type="SMART" id="SM00829">
    <property type="entry name" value="PKS_ER"/>
    <property type="match status" value="1"/>
</dbReference>